<dbReference type="InterPro" id="IPR011583">
    <property type="entry name" value="Chitinase_II/V-like_cat"/>
</dbReference>
<dbReference type="CDD" id="cd02872">
    <property type="entry name" value="GH18_chitolectin_chitotriosidase"/>
    <property type="match status" value="1"/>
</dbReference>
<protein>
    <submittedName>
        <fullName evidence="9">Putative chitotriosidase</fullName>
        <ecNumber evidence="9">3.2.1.14</ecNumber>
    </submittedName>
</protein>
<dbReference type="PANTHER" id="PTHR11177">
    <property type="entry name" value="CHITINASE"/>
    <property type="match status" value="1"/>
</dbReference>
<dbReference type="InterPro" id="IPR017853">
    <property type="entry name" value="GH"/>
</dbReference>
<sequence length="406" mass="46262">MASTFATVFGVLSLCFLGLHLTNGEYKKVCYYTNWSQYRQIPAKFVPENISVSLCTHIIYTFATLQNNHLKPFEWNDDSTPWMVGMYARVMKLKKKDPNLQVLLGVGGWNMGSYLFSKMVANIQNRKMFYTNATGFLRKRNFDGLDIDWEYPGSRGSPAVDKKNYVSLLQETSDYFLNESKISGKKRLLLTASIPVGKKTIIKGYDIPQVEKYLDFMNLMSYDYHGGSFDNVTGHNSPLYPRKEETGDERTFNVNWSANYWVEHGVPRMKLNIGMPAYGRGFRLANHSCILPGCPSIGPNSPGQYTRLAGFLAYYEICDLIKKGAKVFRIADQKVPYLVYNNEWIGYDDVKSLSIKVDWLKKNQFGGVAIWTLDLDDFFNGCGSGAYILIKTLTQELKLPSVENKQ</sequence>
<dbReference type="FunFam" id="3.20.20.80:FF:000007">
    <property type="entry name" value="Acidic mammalian chitinase"/>
    <property type="match status" value="1"/>
</dbReference>
<feature type="domain" description="GH18" evidence="8">
    <location>
        <begin position="26"/>
        <end position="400"/>
    </location>
</feature>
<keyword evidence="2 5" id="KW-0378">Hydrolase</keyword>
<reference evidence="9" key="1">
    <citation type="submission" date="2014-09" db="EMBL/GenBank/DDBJ databases">
        <authorList>
            <person name="Heath-Heckman E.A.C."/>
        </authorList>
    </citation>
    <scope>NUCLEOTIDE SEQUENCE</scope>
</reference>
<dbReference type="InterPro" id="IPR029070">
    <property type="entry name" value="Chitinase_insertion_sf"/>
</dbReference>
<dbReference type="SMART" id="SM00636">
    <property type="entry name" value="Glyco_18"/>
    <property type="match status" value="1"/>
</dbReference>
<dbReference type="AlphaFoldDB" id="A0A0A7NZU2"/>
<keyword evidence="4 5" id="KW-0326">Glycosidase</keyword>
<dbReference type="InterPro" id="IPR001223">
    <property type="entry name" value="Glyco_hydro18_cat"/>
</dbReference>
<dbReference type="EMBL" id="KM592978">
    <property type="protein sequence ID" value="AIZ97492.1"/>
    <property type="molecule type" value="mRNA"/>
</dbReference>
<dbReference type="PROSITE" id="PS51910">
    <property type="entry name" value="GH18_2"/>
    <property type="match status" value="1"/>
</dbReference>
<evidence type="ECO:0000256" key="1">
    <source>
        <dbReference type="ARBA" id="ARBA00022729"/>
    </source>
</evidence>
<evidence type="ECO:0000256" key="2">
    <source>
        <dbReference type="ARBA" id="ARBA00022801"/>
    </source>
</evidence>
<reference evidence="9" key="2">
    <citation type="journal article" date="2015" name="Proc. Natl. Acad. Sci. U.S.A.">
        <title>The chemistry of negotiation: rhythmic, glycan-driven acidification in a symbiotic conversation.</title>
        <authorList>
            <person name="Schwartzman J.A."/>
            <person name="Koch E."/>
            <person name="Heath-Heckman E.A."/>
            <person name="Zhou L."/>
            <person name="Kremer N."/>
            <person name="McFall-Ngai M.J."/>
            <person name="Ruby E.G."/>
        </authorList>
    </citation>
    <scope>NUCLEOTIDE SEQUENCE</scope>
</reference>
<evidence type="ECO:0000256" key="3">
    <source>
        <dbReference type="ARBA" id="ARBA00023157"/>
    </source>
</evidence>
<dbReference type="InterPro" id="IPR001579">
    <property type="entry name" value="Glyco_hydro_18_chit_AS"/>
</dbReference>
<evidence type="ECO:0000313" key="9">
    <source>
        <dbReference type="EMBL" id="AIZ97492.1"/>
    </source>
</evidence>
<proteinExistence type="evidence at transcript level"/>
<dbReference type="GO" id="GO:0008061">
    <property type="term" value="F:chitin binding"/>
    <property type="evidence" value="ECO:0007669"/>
    <property type="project" value="InterPro"/>
</dbReference>
<dbReference type="PROSITE" id="PS01095">
    <property type="entry name" value="GH18_1"/>
    <property type="match status" value="1"/>
</dbReference>
<dbReference type="GO" id="GO:0008843">
    <property type="term" value="F:endochitinase activity"/>
    <property type="evidence" value="ECO:0007669"/>
    <property type="project" value="UniProtKB-EC"/>
</dbReference>
<evidence type="ECO:0000256" key="5">
    <source>
        <dbReference type="RuleBase" id="RU000489"/>
    </source>
</evidence>
<dbReference type="EC" id="3.2.1.14" evidence="9"/>
<dbReference type="SUPFAM" id="SSF51445">
    <property type="entry name" value="(Trans)glycosidases"/>
    <property type="match status" value="1"/>
</dbReference>
<dbReference type="PANTHER" id="PTHR11177:SF317">
    <property type="entry name" value="CHITINASE 12-RELATED"/>
    <property type="match status" value="1"/>
</dbReference>
<dbReference type="Pfam" id="PF00704">
    <property type="entry name" value="Glyco_hydro_18"/>
    <property type="match status" value="1"/>
</dbReference>
<organism evidence="9">
    <name type="scientific">Euprymna scolopes</name>
    <name type="common">Hawaiian bobtail squid</name>
    <dbReference type="NCBI Taxonomy" id="6613"/>
    <lineage>
        <taxon>Eukaryota</taxon>
        <taxon>Metazoa</taxon>
        <taxon>Spiralia</taxon>
        <taxon>Lophotrochozoa</taxon>
        <taxon>Mollusca</taxon>
        <taxon>Cephalopoda</taxon>
        <taxon>Coleoidea</taxon>
        <taxon>Decapodiformes</taxon>
        <taxon>Sepiida</taxon>
        <taxon>Sepiolidae</taxon>
        <taxon>Sepiolinae</taxon>
        <taxon>Euprymna</taxon>
    </lineage>
</organism>
<evidence type="ECO:0000256" key="4">
    <source>
        <dbReference type="ARBA" id="ARBA00023295"/>
    </source>
</evidence>
<feature type="signal peptide" evidence="7">
    <location>
        <begin position="1"/>
        <end position="24"/>
    </location>
</feature>
<dbReference type="Gene3D" id="3.10.50.10">
    <property type="match status" value="1"/>
</dbReference>
<keyword evidence="1 7" id="KW-0732">Signal</keyword>
<keyword evidence="3" id="KW-1015">Disulfide bond</keyword>
<accession>A0A0A7NZU2</accession>
<dbReference type="GO" id="GO:0005975">
    <property type="term" value="P:carbohydrate metabolic process"/>
    <property type="evidence" value="ECO:0007669"/>
    <property type="project" value="InterPro"/>
</dbReference>
<dbReference type="InterPro" id="IPR050314">
    <property type="entry name" value="Glycosyl_Hydrlase_18"/>
</dbReference>
<name>A0A0A7NZU2_EUPSC</name>
<evidence type="ECO:0000256" key="7">
    <source>
        <dbReference type="SAM" id="SignalP"/>
    </source>
</evidence>
<dbReference type="FunFam" id="3.10.50.10:FF:000001">
    <property type="entry name" value="Chitinase 3-like 1"/>
    <property type="match status" value="1"/>
</dbReference>
<dbReference type="SUPFAM" id="SSF54556">
    <property type="entry name" value="Chitinase insertion domain"/>
    <property type="match status" value="1"/>
</dbReference>
<evidence type="ECO:0000259" key="8">
    <source>
        <dbReference type="PROSITE" id="PS51910"/>
    </source>
</evidence>
<dbReference type="GO" id="GO:0005576">
    <property type="term" value="C:extracellular region"/>
    <property type="evidence" value="ECO:0007669"/>
    <property type="project" value="TreeGrafter"/>
</dbReference>
<comment type="similarity">
    <text evidence="6">Belongs to the glycosyl hydrolase 18 family.</text>
</comment>
<evidence type="ECO:0000256" key="6">
    <source>
        <dbReference type="RuleBase" id="RU004453"/>
    </source>
</evidence>
<feature type="chain" id="PRO_5002031659" evidence="7">
    <location>
        <begin position="25"/>
        <end position="406"/>
    </location>
</feature>
<dbReference type="Gene3D" id="3.20.20.80">
    <property type="entry name" value="Glycosidases"/>
    <property type="match status" value="1"/>
</dbReference>
<dbReference type="GO" id="GO:0006032">
    <property type="term" value="P:chitin catabolic process"/>
    <property type="evidence" value="ECO:0007669"/>
    <property type="project" value="TreeGrafter"/>
</dbReference>